<gene>
    <name evidence="6" type="ORF">Ljam_1653</name>
</gene>
<dbReference type="PANTHER" id="PTHR38344">
    <property type="entry name" value="UPF0753 PROTEIN AQ_863"/>
    <property type="match status" value="1"/>
</dbReference>
<evidence type="ECO:0000256" key="4">
    <source>
        <dbReference type="ARBA" id="ARBA00022833"/>
    </source>
</evidence>
<dbReference type="GO" id="GO:0046872">
    <property type="term" value="F:metal ion binding"/>
    <property type="evidence" value="ECO:0007669"/>
    <property type="project" value="UniProtKB-KW"/>
</dbReference>
<reference evidence="6 7" key="1">
    <citation type="submission" date="2015-11" db="EMBL/GenBank/DDBJ databases">
        <title>Genomic analysis of 38 Legionella species identifies large and diverse effector repertoires.</title>
        <authorList>
            <person name="Burstein D."/>
            <person name="Amaro F."/>
            <person name="Zusman T."/>
            <person name="Lifshitz Z."/>
            <person name="Cohen O."/>
            <person name="Gilbert J.A."/>
            <person name="Pupko T."/>
            <person name="Shuman H.A."/>
            <person name="Segal G."/>
        </authorList>
    </citation>
    <scope>NUCLEOTIDE SEQUENCE [LARGE SCALE GENOMIC DNA]</scope>
    <source>
        <strain evidence="6 7">JA-26-G1-E2</strain>
    </source>
</reference>
<dbReference type="PATRIC" id="fig|455.5.peg.1744"/>
<dbReference type="Proteomes" id="UP000054715">
    <property type="component" value="Unassembled WGS sequence"/>
</dbReference>
<dbReference type="PANTHER" id="PTHR38344:SF1">
    <property type="entry name" value="INORGANIC CARBON TRANSPORTER SUBUNIT DABA-RELATED"/>
    <property type="match status" value="1"/>
</dbReference>
<comment type="caution">
    <text evidence="6">The sequence shown here is derived from an EMBL/GenBank/DDBJ whole genome shotgun (WGS) entry which is preliminary data.</text>
</comment>
<keyword evidence="2" id="KW-1003">Cell membrane</keyword>
<keyword evidence="3" id="KW-0479">Metal-binding</keyword>
<dbReference type="STRING" id="455.Ljam_1653"/>
<keyword evidence="1" id="KW-0813">Transport</keyword>
<organism evidence="6 7">
    <name type="scientific">Legionella jamestowniensis</name>
    <dbReference type="NCBI Taxonomy" id="455"/>
    <lineage>
        <taxon>Bacteria</taxon>
        <taxon>Pseudomonadati</taxon>
        <taxon>Pseudomonadota</taxon>
        <taxon>Gammaproteobacteria</taxon>
        <taxon>Legionellales</taxon>
        <taxon>Legionellaceae</taxon>
        <taxon>Legionella</taxon>
    </lineage>
</organism>
<keyword evidence="4" id="KW-0862">Zinc</keyword>
<sequence>MVFCIDVRSEPFRRALEQCGNYETLGFAGFFGLAIQIKNNEQLKDLCPVLLKPSFQVEEKFLANSDLVNNINTVNEANKAFLQLYPQLKYNFSTAFSLVEALGPWYGLRMLLQSTFPNISRKVSTFIKKLASIKLEQVKSVFTITEIENNSPMTLHQQINHAETILNLMGLTSNFAKVVVFCGHGSTTLNNPYASSLDCGACGGNQGDINARLLATILNKVEVRQSLEDKGIHIPLDTQFFGALHNTTTDAVEVFDKAQRVIYPTILSELKENLKRAQSANNKERSLNLTVIQSPKNIFRRSNDWSEVRPEWGLARNAAFIVAPRCLTKDLNLAGRCFLHSYKWENDPDGVYLEMILTAPMIVAQWINAQYLFSTIDNISYGSGSKITHNVTGKIGVMQGNASDLMHGLPVQSVMINDQKYYHIPQRLLTVVLAPRDIVSSIIKKHKILENLFFNEWVHLIVIDPTDNQFYRLEKPGHWIGVTKRTLYNFRQD</sequence>
<evidence type="ECO:0000256" key="1">
    <source>
        <dbReference type="ARBA" id="ARBA00022448"/>
    </source>
</evidence>
<dbReference type="EMBL" id="LNYG01000013">
    <property type="protein sequence ID" value="KTD07458.1"/>
    <property type="molecule type" value="Genomic_DNA"/>
</dbReference>
<accession>A0A0W0UHU2</accession>
<name>A0A0W0UHU2_9GAMM</name>
<evidence type="ECO:0000256" key="5">
    <source>
        <dbReference type="ARBA" id="ARBA00023136"/>
    </source>
</evidence>
<keyword evidence="5" id="KW-0472">Membrane</keyword>
<dbReference type="Pfam" id="PF10070">
    <property type="entry name" value="DabA"/>
    <property type="match status" value="1"/>
</dbReference>
<evidence type="ECO:0000313" key="6">
    <source>
        <dbReference type="EMBL" id="KTD07458.1"/>
    </source>
</evidence>
<dbReference type="InterPro" id="IPR018752">
    <property type="entry name" value="DabA"/>
</dbReference>
<proteinExistence type="predicted"/>
<dbReference type="AlphaFoldDB" id="A0A0W0UHU2"/>
<evidence type="ECO:0000313" key="7">
    <source>
        <dbReference type="Proteomes" id="UP000054715"/>
    </source>
</evidence>
<evidence type="ECO:0000256" key="3">
    <source>
        <dbReference type="ARBA" id="ARBA00022723"/>
    </source>
</evidence>
<evidence type="ECO:0000256" key="2">
    <source>
        <dbReference type="ARBA" id="ARBA00022475"/>
    </source>
</evidence>
<protein>
    <submittedName>
        <fullName evidence="6">Uncharacterized protein</fullName>
    </submittedName>
</protein>